<accession>A0A087M3F1</accession>
<evidence type="ECO:0000256" key="5">
    <source>
        <dbReference type="ARBA" id="ARBA00022597"/>
    </source>
</evidence>
<comment type="similarity">
    <text evidence="2">Belongs to the ABC transporter superfamily.</text>
</comment>
<dbReference type="GO" id="GO:0005524">
    <property type="term" value="F:ATP binding"/>
    <property type="evidence" value="ECO:0007669"/>
    <property type="project" value="UniProtKB-KW"/>
</dbReference>
<dbReference type="PANTHER" id="PTHR43790">
    <property type="entry name" value="CARBOHYDRATE TRANSPORT ATP-BINDING PROTEIN MG119-RELATED"/>
    <property type="match status" value="1"/>
</dbReference>
<keyword evidence="3" id="KW-0813">Transport</keyword>
<keyword evidence="4" id="KW-1003">Cell membrane</keyword>
<evidence type="ECO:0000256" key="3">
    <source>
        <dbReference type="ARBA" id="ARBA00022448"/>
    </source>
</evidence>
<sequence length="506" mass="54215">MAPSVPLLSATSVTKAYAGVPALSGASLVVAPGEIHALMGENGAGKSTLIKILAGVVAADTAEITVNGERVSIDSTKAAYRLGLRFIHQEFNVVPTLSVAENIFMGRRYPRRAGLLVDWAELNREAQRALDRLGIDHIDPSQNLGALSLGDQMLVRISAALLDDAKLYVMDEPTAALTRDESERLFRVLREIRASGSSVLYVSHRLDEIMALCDKATVLRDGRSIDSGALTNITHDDLVALMIGRKVEEAYPKATAKPRETTVFAASRLATVGLNPVSFSLREGEVLGIAGLSGSGQAELIRSIFGDAKVTAGTMTLSGAPYTPSTPAAAWQSRVAYVPRERRAEGLVMRRPIFENITLAHLKRQSRAGTWLTPNREKRFAAELGANMRLKAVGPAQDVLELSGGNQQKVVFAKAVAGNPRLLLLEEPTRGVDVGAKYDIYSIVRELTAKGAAVILVSSDLPELIGISDRIAVMRQGEITTIVDAAGLREDDLINLCYGRATGMVA</sequence>
<dbReference type="InterPro" id="IPR050107">
    <property type="entry name" value="ABC_carbohydrate_import_ATPase"/>
</dbReference>
<keyword evidence="8" id="KW-0067">ATP-binding</keyword>
<comment type="subcellular location">
    <subcellularLocation>
        <location evidence="1">Cell membrane</location>
        <topology evidence="1">Peripheral membrane protein</topology>
    </subcellularLocation>
</comment>
<dbReference type="PROSITE" id="PS00211">
    <property type="entry name" value="ABC_TRANSPORTER_1"/>
    <property type="match status" value="2"/>
</dbReference>
<organism evidence="12 13">
    <name type="scientific">Devosia riboflavina</name>
    <dbReference type="NCBI Taxonomy" id="46914"/>
    <lineage>
        <taxon>Bacteria</taxon>
        <taxon>Pseudomonadati</taxon>
        <taxon>Pseudomonadota</taxon>
        <taxon>Alphaproteobacteria</taxon>
        <taxon>Hyphomicrobiales</taxon>
        <taxon>Devosiaceae</taxon>
        <taxon>Devosia</taxon>
    </lineage>
</organism>
<dbReference type="GO" id="GO:0016887">
    <property type="term" value="F:ATP hydrolysis activity"/>
    <property type="evidence" value="ECO:0007669"/>
    <property type="project" value="InterPro"/>
</dbReference>
<evidence type="ECO:0000313" key="12">
    <source>
        <dbReference type="EMBL" id="KFL31404.1"/>
    </source>
</evidence>
<dbReference type="CDD" id="cd03216">
    <property type="entry name" value="ABC_Carb_Monos_I"/>
    <property type="match status" value="1"/>
</dbReference>
<gene>
    <name evidence="12" type="ORF">JP75_07520</name>
</gene>
<keyword evidence="13" id="KW-1185">Reference proteome</keyword>
<keyword evidence="5" id="KW-0762">Sugar transport</keyword>
<evidence type="ECO:0000256" key="4">
    <source>
        <dbReference type="ARBA" id="ARBA00022475"/>
    </source>
</evidence>
<proteinExistence type="inferred from homology"/>
<evidence type="ECO:0000259" key="11">
    <source>
        <dbReference type="PROSITE" id="PS50893"/>
    </source>
</evidence>
<feature type="domain" description="ABC transporter" evidence="11">
    <location>
        <begin position="8"/>
        <end position="246"/>
    </location>
</feature>
<keyword evidence="9" id="KW-1278">Translocase</keyword>
<evidence type="ECO:0000256" key="8">
    <source>
        <dbReference type="ARBA" id="ARBA00022840"/>
    </source>
</evidence>
<evidence type="ECO:0000256" key="9">
    <source>
        <dbReference type="ARBA" id="ARBA00022967"/>
    </source>
</evidence>
<evidence type="ECO:0000256" key="2">
    <source>
        <dbReference type="ARBA" id="ARBA00005417"/>
    </source>
</evidence>
<dbReference type="Proteomes" id="UP000028981">
    <property type="component" value="Unassembled WGS sequence"/>
</dbReference>
<dbReference type="PANTHER" id="PTHR43790:SF3">
    <property type="entry name" value="D-ALLOSE IMPORT ATP-BINDING PROTEIN ALSA-RELATED"/>
    <property type="match status" value="1"/>
</dbReference>
<keyword evidence="6" id="KW-0677">Repeat</keyword>
<dbReference type="RefSeq" id="WP_035081099.1">
    <property type="nucleotide sequence ID" value="NZ_JQGC01000006.1"/>
</dbReference>
<dbReference type="OrthoDB" id="9805029at2"/>
<dbReference type="AlphaFoldDB" id="A0A087M3F1"/>
<keyword evidence="7" id="KW-0547">Nucleotide-binding</keyword>
<dbReference type="InterPro" id="IPR003593">
    <property type="entry name" value="AAA+_ATPase"/>
</dbReference>
<name>A0A087M3F1_9HYPH</name>
<reference evidence="12 13" key="1">
    <citation type="submission" date="2014-08" db="EMBL/GenBank/DDBJ databases">
        <authorList>
            <person name="Hassan Y.I."/>
            <person name="Lepp D."/>
            <person name="Zhou T."/>
        </authorList>
    </citation>
    <scope>NUCLEOTIDE SEQUENCE [LARGE SCALE GENOMIC DNA]</scope>
    <source>
        <strain evidence="12 13">IFO13584</strain>
    </source>
</reference>
<dbReference type="CDD" id="cd03215">
    <property type="entry name" value="ABC_Carb_Monos_II"/>
    <property type="match status" value="1"/>
</dbReference>
<dbReference type="STRING" id="46914.JP75_07520"/>
<dbReference type="EMBL" id="JQGC01000006">
    <property type="protein sequence ID" value="KFL31404.1"/>
    <property type="molecule type" value="Genomic_DNA"/>
</dbReference>
<evidence type="ECO:0000256" key="6">
    <source>
        <dbReference type="ARBA" id="ARBA00022737"/>
    </source>
</evidence>
<dbReference type="GO" id="GO:0005886">
    <property type="term" value="C:plasma membrane"/>
    <property type="evidence" value="ECO:0007669"/>
    <property type="project" value="UniProtKB-SubCell"/>
</dbReference>
<feature type="domain" description="ABC transporter" evidence="11">
    <location>
        <begin position="258"/>
        <end position="501"/>
    </location>
</feature>
<evidence type="ECO:0000313" key="13">
    <source>
        <dbReference type="Proteomes" id="UP000028981"/>
    </source>
</evidence>
<dbReference type="Gene3D" id="3.40.50.300">
    <property type="entry name" value="P-loop containing nucleotide triphosphate hydrolases"/>
    <property type="match status" value="2"/>
</dbReference>
<evidence type="ECO:0000256" key="10">
    <source>
        <dbReference type="ARBA" id="ARBA00023136"/>
    </source>
</evidence>
<keyword evidence="10" id="KW-0472">Membrane</keyword>
<dbReference type="PROSITE" id="PS50893">
    <property type="entry name" value="ABC_TRANSPORTER_2"/>
    <property type="match status" value="2"/>
</dbReference>
<evidence type="ECO:0000256" key="7">
    <source>
        <dbReference type="ARBA" id="ARBA00022741"/>
    </source>
</evidence>
<dbReference type="InterPro" id="IPR017871">
    <property type="entry name" value="ABC_transporter-like_CS"/>
</dbReference>
<evidence type="ECO:0000256" key="1">
    <source>
        <dbReference type="ARBA" id="ARBA00004202"/>
    </source>
</evidence>
<dbReference type="Pfam" id="PF00005">
    <property type="entry name" value="ABC_tran"/>
    <property type="match status" value="2"/>
</dbReference>
<dbReference type="SUPFAM" id="SSF52540">
    <property type="entry name" value="P-loop containing nucleoside triphosphate hydrolases"/>
    <property type="match status" value="2"/>
</dbReference>
<dbReference type="FunFam" id="3.40.50.300:FF:000127">
    <property type="entry name" value="Ribose import ATP-binding protein RbsA"/>
    <property type="match status" value="1"/>
</dbReference>
<protein>
    <recommendedName>
        <fullName evidence="11">ABC transporter domain-containing protein</fullName>
    </recommendedName>
</protein>
<dbReference type="InterPro" id="IPR003439">
    <property type="entry name" value="ABC_transporter-like_ATP-bd"/>
</dbReference>
<dbReference type="InterPro" id="IPR027417">
    <property type="entry name" value="P-loop_NTPase"/>
</dbReference>
<dbReference type="SMART" id="SM00382">
    <property type="entry name" value="AAA"/>
    <property type="match status" value="2"/>
</dbReference>
<comment type="caution">
    <text evidence="12">The sequence shown here is derived from an EMBL/GenBank/DDBJ whole genome shotgun (WGS) entry which is preliminary data.</text>
</comment>